<protein>
    <recommendedName>
        <fullName evidence="8">Immunoglobulin V-set domain-containing protein</fullName>
    </recommendedName>
</protein>
<dbReference type="InterPro" id="IPR013783">
    <property type="entry name" value="Ig-like_fold"/>
</dbReference>
<reference evidence="6" key="1">
    <citation type="submission" date="2025-08" db="UniProtKB">
        <authorList>
            <consortium name="Ensembl"/>
        </authorList>
    </citation>
    <scope>IDENTIFICATION</scope>
</reference>
<accession>A0A3B4TPR2</accession>
<keyword evidence="2 5" id="KW-0732">Signal</keyword>
<dbReference type="PANTHER" id="PTHR12080">
    <property type="entry name" value="SIGNALING LYMPHOCYTIC ACTIVATION MOLECULE"/>
    <property type="match status" value="1"/>
</dbReference>
<dbReference type="SUPFAM" id="SSF48726">
    <property type="entry name" value="Immunoglobulin"/>
    <property type="match status" value="1"/>
</dbReference>
<evidence type="ECO:0000313" key="7">
    <source>
        <dbReference type="Proteomes" id="UP000261420"/>
    </source>
</evidence>
<dbReference type="Ensembl" id="ENSSDUT00000008145.1">
    <property type="protein sequence ID" value="ENSSDUP00000007998.1"/>
    <property type="gene ID" value="ENSSDUG00000005850.1"/>
</dbReference>
<dbReference type="STRING" id="41447.ENSSDUP00000007998"/>
<reference evidence="6" key="2">
    <citation type="submission" date="2025-09" db="UniProtKB">
        <authorList>
            <consortium name="Ensembl"/>
        </authorList>
    </citation>
    <scope>IDENTIFICATION</scope>
</reference>
<feature type="signal peptide" evidence="5">
    <location>
        <begin position="1"/>
        <end position="19"/>
    </location>
</feature>
<dbReference type="GeneTree" id="ENSGT01140000282793"/>
<dbReference type="InterPro" id="IPR036179">
    <property type="entry name" value="Ig-like_dom_sf"/>
</dbReference>
<comment type="subcellular location">
    <subcellularLocation>
        <location evidence="1">Membrane</location>
    </subcellularLocation>
</comment>
<keyword evidence="4" id="KW-0325">Glycoprotein</keyword>
<dbReference type="Gene3D" id="2.60.40.10">
    <property type="entry name" value="Immunoglobulins"/>
    <property type="match status" value="1"/>
</dbReference>
<dbReference type="Proteomes" id="UP000261420">
    <property type="component" value="Unplaced"/>
</dbReference>
<dbReference type="InterPro" id="IPR015631">
    <property type="entry name" value="CD2/SLAM_rcpt"/>
</dbReference>
<name>A0A3B4TPR2_SERDU</name>
<sequence length="301" mass="33461">MALVLLFSAFLLCPFHTKGSSTVPTLYVQQGNDALLDVKTAVQLNKKTDFFWKFNKTYNVGKLAYKVDPIIFDMYEGRVKIFAQNHSLLLKNLQTNDSGYYTAVESAGKDQMVPVSPVYLKVNSSNSCNLTVTCRPKGSNISKTFRCDEQSCSQEGGEEATTYTASINVYLQQSVVICNHSNQVSWKHKGEKISFLCGPHPGKIKKHKDIQTVIDSLKLLISIQTFHTKRSLEEVKKRNELKMKSFVLVQVQEKSSLNLSTLTPTLYSGLGSLSEIPPPPCYTNCFTQSAVTDPAVCSCST</sequence>
<evidence type="ECO:0000256" key="1">
    <source>
        <dbReference type="ARBA" id="ARBA00004370"/>
    </source>
</evidence>
<evidence type="ECO:0000256" key="3">
    <source>
        <dbReference type="ARBA" id="ARBA00023136"/>
    </source>
</evidence>
<organism evidence="6 7">
    <name type="scientific">Seriola dumerili</name>
    <name type="common">Greater amberjack</name>
    <name type="synonym">Caranx dumerili</name>
    <dbReference type="NCBI Taxonomy" id="41447"/>
    <lineage>
        <taxon>Eukaryota</taxon>
        <taxon>Metazoa</taxon>
        <taxon>Chordata</taxon>
        <taxon>Craniata</taxon>
        <taxon>Vertebrata</taxon>
        <taxon>Euteleostomi</taxon>
        <taxon>Actinopterygii</taxon>
        <taxon>Neopterygii</taxon>
        <taxon>Teleostei</taxon>
        <taxon>Neoteleostei</taxon>
        <taxon>Acanthomorphata</taxon>
        <taxon>Carangaria</taxon>
        <taxon>Carangiformes</taxon>
        <taxon>Carangidae</taxon>
        <taxon>Seriola</taxon>
    </lineage>
</organism>
<dbReference type="OMA" id="TCTRSTM"/>
<keyword evidence="7" id="KW-1185">Reference proteome</keyword>
<proteinExistence type="predicted"/>
<keyword evidence="3" id="KW-0472">Membrane</keyword>
<feature type="chain" id="PRO_5017466731" description="Immunoglobulin V-set domain-containing protein" evidence="5">
    <location>
        <begin position="20"/>
        <end position="301"/>
    </location>
</feature>
<dbReference type="PANTHER" id="PTHR12080:SF80">
    <property type="entry name" value="IMMUNOGLOBULIN V-SET DOMAIN-CONTAINING PROTEIN"/>
    <property type="match status" value="1"/>
</dbReference>
<evidence type="ECO:0000256" key="5">
    <source>
        <dbReference type="SAM" id="SignalP"/>
    </source>
</evidence>
<evidence type="ECO:0008006" key="8">
    <source>
        <dbReference type="Google" id="ProtNLM"/>
    </source>
</evidence>
<evidence type="ECO:0000256" key="2">
    <source>
        <dbReference type="ARBA" id="ARBA00022729"/>
    </source>
</evidence>
<dbReference type="GO" id="GO:0016020">
    <property type="term" value="C:membrane"/>
    <property type="evidence" value="ECO:0007669"/>
    <property type="project" value="UniProtKB-SubCell"/>
</dbReference>
<dbReference type="AlphaFoldDB" id="A0A3B4TPR2"/>
<evidence type="ECO:0000256" key="4">
    <source>
        <dbReference type="ARBA" id="ARBA00023180"/>
    </source>
</evidence>
<evidence type="ECO:0000313" key="6">
    <source>
        <dbReference type="Ensembl" id="ENSSDUP00000007998.1"/>
    </source>
</evidence>